<evidence type="ECO:0000256" key="1">
    <source>
        <dbReference type="SAM" id="MobiDB-lite"/>
    </source>
</evidence>
<protein>
    <submittedName>
        <fullName evidence="2">Uncharacterized protein</fullName>
    </submittedName>
</protein>
<evidence type="ECO:0000313" key="3">
    <source>
        <dbReference type="Proteomes" id="UP000030645"/>
    </source>
</evidence>
<dbReference type="Proteomes" id="UP000030645">
    <property type="component" value="Unassembled WGS sequence"/>
</dbReference>
<feature type="compositionally biased region" description="Low complexity" evidence="1">
    <location>
        <begin position="67"/>
        <end position="80"/>
    </location>
</feature>
<dbReference type="EMBL" id="KE343890">
    <property type="protein sequence ID" value="EXB45088.1"/>
    <property type="molecule type" value="Genomic_DNA"/>
</dbReference>
<sequence length="80" mass="9070">MKHFMQPRNGILRETKMESPLSSKPSVVKPWPSRKHRGSKENALPSDPNSLRPSRSTHRHLRRQVEEPAPAATAAVEHSQ</sequence>
<evidence type="ECO:0000313" key="2">
    <source>
        <dbReference type="EMBL" id="EXB45088.1"/>
    </source>
</evidence>
<dbReference type="AlphaFoldDB" id="W9QP93"/>
<keyword evidence="3" id="KW-1185">Reference proteome</keyword>
<feature type="region of interest" description="Disordered" evidence="1">
    <location>
        <begin position="1"/>
        <end position="80"/>
    </location>
</feature>
<feature type="compositionally biased region" description="Low complexity" evidence="1">
    <location>
        <begin position="19"/>
        <end position="31"/>
    </location>
</feature>
<reference evidence="3" key="1">
    <citation type="submission" date="2013-01" db="EMBL/GenBank/DDBJ databases">
        <title>Draft Genome Sequence of a Mulberry Tree, Morus notabilis C.K. Schneid.</title>
        <authorList>
            <person name="He N."/>
            <person name="Zhao S."/>
        </authorList>
    </citation>
    <scope>NUCLEOTIDE SEQUENCE</scope>
</reference>
<organism evidence="2 3">
    <name type="scientific">Morus notabilis</name>
    <dbReference type="NCBI Taxonomy" id="981085"/>
    <lineage>
        <taxon>Eukaryota</taxon>
        <taxon>Viridiplantae</taxon>
        <taxon>Streptophyta</taxon>
        <taxon>Embryophyta</taxon>
        <taxon>Tracheophyta</taxon>
        <taxon>Spermatophyta</taxon>
        <taxon>Magnoliopsida</taxon>
        <taxon>eudicotyledons</taxon>
        <taxon>Gunneridae</taxon>
        <taxon>Pentapetalae</taxon>
        <taxon>rosids</taxon>
        <taxon>fabids</taxon>
        <taxon>Rosales</taxon>
        <taxon>Moraceae</taxon>
        <taxon>Moreae</taxon>
        <taxon>Morus</taxon>
    </lineage>
</organism>
<name>W9QP93_9ROSA</name>
<proteinExistence type="predicted"/>
<accession>W9QP93</accession>
<gene>
    <name evidence="2" type="ORF">L484_019313</name>
</gene>